<dbReference type="EMBL" id="KE343820">
    <property type="protein sequence ID" value="EXB42363.1"/>
    <property type="molecule type" value="Genomic_DNA"/>
</dbReference>
<accession>W9QUX2</accession>
<dbReference type="AlphaFoldDB" id="W9QUX2"/>
<dbReference type="PANTHER" id="PTHR21717">
    <property type="entry name" value="TELOMERIC REPEAT BINDING PROTEIN"/>
    <property type="match status" value="1"/>
</dbReference>
<dbReference type="STRING" id="981085.W9QUX2"/>
<dbReference type="PANTHER" id="PTHR21717:SF83">
    <property type="match status" value="1"/>
</dbReference>
<keyword evidence="2" id="KW-1185">Reference proteome</keyword>
<sequence>MEQTASQKSTASFVGLFSGADRVDYVLMFFGSVGTCVHGAALPVWHRGFVDGFVENDVSAVLTTLSNSTSPESKALVTVLKFGMEAFAVVPLRRKLGHHECVQCRIRRPFTVSEVEALVRAVEKLRTGRAPKDAELSLAIVCCCKIWSLGIHRDSRKIGANCIGLLTSPSSSVYKTGFSKWLRSTNPDHLMPKA</sequence>
<gene>
    <name evidence="1" type="ORF">L484_021955</name>
</gene>
<organism evidence="1 2">
    <name type="scientific">Morus notabilis</name>
    <dbReference type="NCBI Taxonomy" id="981085"/>
    <lineage>
        <taxon>Eukaryota</taxon>
        <taxon>Viridiplantae</taxon>
        <taxon>Streptophyta</taxon>
        <taxon>Embryophyta</taxon>
        <taxon>Tracheophyta</taxon>
        <taxon>Spermatophyta</taxon>
        <taxon>Magnoliopsida</taxon>
        <taxon>eudicotyledons</taxon>
        <taxon>Gunneridae</taxon>
        <taxon>Pentapetalae</taxon>
        <taxon>rosids</taxon>
        <taxon>fabids</taxon>
        <taxon>Rosales</taxon>
        <taxon>Moraceae</taxon>
        <taxon>Moreae</taxon>
        <taxon>Morus</taxon>
    </lineage>
</organism>
<dbReference type="Proteomes" id="UP000030645">
    <property type="component" value="Unassembled WGS sequence"/>
</dbReference>
<dbReference type="Gene3D" id="1.10.246.220">
    <property type="match status" value="1"/>
</dbReference>
<dbReference type="InterPro" id="IPR031105">
    <property type="entry name" value="TRP_plant"/>
</dbReference>
<proteinExistence type="predicted"/>
<evidence type="ECO:0000313" key="2">
    <source>
        <dbReference type="Proteomes" id="UP000030645"/>
    </source>
</evidence>
<evidence type="ECO:0000313" key="1">
    <source>
        <dbReference type="EMBL" id="EXB42363.1"/>
    </source>
</evidence>
<protein>
    <submittedName>
        <fullName evidence="1">Uncharacterized protein</fullName>
    </submittedName>
</protein>
<reference evidence="2" key="1">
    <citation type="submission" date="2013-01" db="EMBL/GenBank/DDBJ databases">
        <title>Draft Genome Sequence of a Mulberry Tree, Morus notabilis C.K. Schneid.</title>
        <authorList>
            <person name="He N."/>
            <person name="Zhao S."/>
        </authorList>
    </citation>
    <scope>NUCLEOTIDE SEQUENCE</scope>
</reference>
<name>W9QUX2_9ROSA</name>